<evidence type="ECO:0000313" key="2">
    <source>
        <dbReference type="EMBL" id="MFD2140940.1"/>
    </source>
</evidence>
<comment type="caution">
    <text evidence="2">The sequence shown here is derived from an EMBL/GenBank/DDBJ whole genome shotgun (WGS) entry which is preliminary data.</text>
</comment>
<keyword evidence="1" id="KW-0732">Signal</keyword>
<dbReference type="RefSeq" id="WP_246548119.1">
    <property type="nucleotide sequence ID" value="NZ_JAHBGB010000002.1"/>
</dbReference>
<gene>
    <name evidence="2" type="ORF">ACFSNC_11050</name>
</gene>
<sequence>MRASATVVLRALAATLALSIPAAMPGATTVAWAAGLPDYAPFREGRFLRYLDAEPGGGIDRVPRIGLSFPGSERRLSADLDSGSTGIVVAAAYLPGFDRLPSQGPGQLTYTSSGRQMIGQWVVVPVTLSGKEGASVTTEPMPVLAVTELRCLDHARDCTPRQMPEHIAMVGVGFAREADRQSQGTPDRNPLLRVAGGEGPRRRGYILSPEGVHVGLTAGNTRGDFRALKLDRRDDGADWKATPACLALNGAAPAACGTMLVDTGVPAMFMTVPPAQAAGAEGTLPAGTEVAIRAGTAQDGFELYRFTVGGDSPLAPEAIHLRVSPERVFVNTGFHLLNGYDVLYDADGGYVGFRRR</sequence>
<accession>A0ABW4YX76</accession>
<reference evidence="3" key="1">
    <citation type="journal article" date="2019" name="Int. J. Syst. Evol. Microbiol.">
        <title>The Global Catalogue of Microorganisms (GCM) 10K type strain sequencing project: providing services to taxonomists for standard genome sequencing and annotation.</title>
        <authorList>
            <consortium name="The Broad Institute Genomics Platform"/>
            <consortium name="The Broad Institute Genome Sequencing Center for Infectious Disease"/>
            <person name="Wu L."/>
            <person name="Ma J."/>
        </authorList>
    </citation>
    <scope>NUCLEOTIDE SEQUENCE [LARGE SCALE GENOMIC DNA]</scope>
    <source>
        <strain evidence="3">CCM 7435</strain>
    </source>
</reference>
<keyword evidence="3" id="KW-1185">Reference proteome</keyword>
<dbReference type="EMBL" id="JBHUHD010000001">
    <property type="protein sequence ID" value="MFD2140940.1"/>
    <property type="molecule type" value="Genomic_DNA"/>
</dbReference>
<feature type="chain" id="PRO_5046951843" evidence="1">
    <location>
        <begin position="34"/>
        <end position="356"/>
    </location>
</feature>
<feature type="signal peptide" evidence="1">
    <location>
        <begin position="1"/>
        <end position="33"/>
    </location>
</feature>
<protein>
    <submittedName>
        <fullName evidence="2">Uncharacterized protein</fullName>
    </submittedName>
</protein>
<proteinExistence type="predicted"/>
<organism evidence="2 3">
    <name type="scientific">Ancylobacter oerskovii</name>
    <dbReference type="NCBI Taxonomy" id="459519"/>
    <lineage>
        <taxon>Bacteria</taxon>
        <taxon>Pseudomonadati</taxon>
        <taxon>Pseudomonadota</taxon>
        <taxon>Alphaproteobacteria</taxon>
        <taxon>Hyphomicrobiales</taxon>
        <taxon>Xanthobacteraceae</taxon>
        <taxon>Ancylobacter</taxon>
    </lineage>
</organism>
<evidence type="ECO:0000313" key="3">
    <source>
        <dbReference type="Proteomes" id="UP001597299"/>
    </source>
</evidence>
<name>A0ABW4YX76_9HYPH</name>
<evidence type="ECO:0000256" key="1">
    <source>
        <dbReference type="SAM" id="SignalP"/>
    </source>
</evidence>
<dbReference type="Proteomes" id="UP001597299">
    <property type="component" value="Unassembled WGS sequence"/>
</dbReference>